<feature type="non-terminal residue" evidence="8">
    <location>
        <position position="1"/>
    </location>
</feature>
<dbReference type="Proteomes" id="UP001432322">
    <property type="component" value="Unassembled WGS sequence"/>
</dbReference>
<evidence type="ECO:0000256" key="6">
    <source>
        <dbReference type="SAM" id="MobiDB-lite"/>
    </source>
</evidence>
<evidence type="ECO:0000256" key="1">
    <source>
        <dbReference type="ARBA" id="ARBA00005234"/>
    </source>
</evidence>
<feature type="compositionally biased region" description="Acidic residues" evidence="6">
    <location>
        <begin position="20"/>
        <end position="32"/>
    </location>
</feature>
<accession>A0AAV5VEU0</accession>
<dbReference type="Gene3D" id="1.10.418.20">
    <property type="match status" value="1"/>
</dbReference>
<dbReference type="InterPro" id="IPR038765">
    <property type="entry name" value="Papain-like_cys_pep_sf"/>
</dbReference>
<protein>
    <recommendedName>
        <fullName evidence="7">Ubiquitin-like protease family profile domain-containing protein</fullName>
    </recommendedName>
</protein>
<proteinExistence type="inferred from homology"/>
<dbReference type="GO" id="GO:0005737">
    <property type="term" value="C:cytoplasm"/>
    <property type="evidence" value="ECO:0007669"/>
    <property type="project" value="TreeGrafter"/>
</dbReference>
<keyword evidence="2" id="KW-0597">Phosphoprotein</keyword>
<feature type="compositionally biased region" description="Low complexity" evidence="6">
    <location>
        <begin position="40"/>
        <end position="53"/>
    </location>
</feature>
<comment type="similarity">
    <text evidence="1">Belongs to the peptidase C48 family.</text>
</comment>
<dbReference type="GO" id="GO:0005634">
    <property type="term" value="C:nucleus"/>
    <property type="evidence" value="ECO:0007669"/>
    <property type="project" value="TreeGrafter"/>
</dbReference>
<keyword evidence="4" id="KW-0833">Ubl conjugation pathway</keyword>
<comment type="caution">
    <text evidence="8">The sequence shown here is derived from an EMBL/GenBank/DDBJ whole genome shotgun (WGS) entry which is preliminary data.</text>
</comment>
<dbReference type="Gene3D" id="3.30.310.130">
    <property type="entry name" value="Ubiquitin-related"/>
    <property type="match status" value="1"/>
</dbReference>
<evidence type="ECO:0000313" key="9">
    <source>
        <dbReference type="Proteomes" id="UP001432322"/>
    </source>
</evidence>
<dbReference type="InterPro" id="IPR003653">
    <property type="entry name" value="Peptidase_C48_C"/>
</dbReference>
<dbReference type="PANTHER" id="PTHR46896">
    <property type="entry name" value="SENTRIN-SPECIFIC PROTEASE"/>
    <property type="match status" value="1"/>
</dbReference>
<evidence type="ECO:0000256" key="2">
    <source>
        <dbReference type="ARBA" id="ARBA00022553"/>
    </source>
</evidence>
<dbReference type="GO" id="GO:0006508">
    <property type="term" value="P:proteolysis"/>
    <property type="evidence" value="ECO:0007669"/>
    <property type="project" value="UniProtKB-KW"/>
</dbReference>
<feature type="region of interest" description="Disordered" evidence="6">
    <location>
        <begin position="379"/>
        <end position="403"/>
    </location>
</feature>
<dbReference type="EMBL" id="BTSY01000002">
    <property type="protein sequence ID" value="GMT16738.1"/>
    <property type="molecule type" value="Genomic_DNA"/>
</dbReference>
<evidence type="ECO:0000256" key="5">
    <source>
        <dbReference type="ARBA" id="ARBA00022801"/>
    </source>
</evidence>
<evidence type="ECO:0000259" key="7">
    <source>
        <dbReference type="PROSITE" id="PS50600"/>
    </source>
</evidence>
<evidence type="ECO:0000313" key="8">
    <source>
        <dbReference type="EMBL" id="GMT16738.1"/>
    </source>
</evidence>
<sequence length="403" mass="46962">EDEEEEEESAPKKTSPPEIVDLDSSGDEEEEEKDNKEDATAAAADAATTAAAPVKKKPSPKAKDLLLQYKSTSLHFDDMKGLFFDEMVNDSIVDLYLMILKDETVKQETRDKVHIFSCFFFKRLTDSMVSGQNYRSGDKAAAFRYTSVERNYSAIMNWTKRVDLFKMDYVIIPVVDDLHWYIIIVIKPGRCVVPANGETDNVKARRKGFNRGEPATYAVVLDSLYDASDPKRQCSVDIIRDYLEMEYKRKKANAEDGMMFDRTRMGMLRPKGLPQQTNFLDCGFFLLKYIETFMGNPPSDNMLRKGVRWMQWYDGFEITVRYMRELVYKTIQKKTDKEVWKAYQIFEEAKRDEWEPSRKNKERLHYAKRRRCMSAEVASRKERRVRHHSEPASLTAPMASHFH</sequence>
<gene>
    <name evidence="8" type="ORF">PFISCL1PPCAC_8035</name>
</gene>
<dbReference type="Pfam" id="PF02902">
    <property type="entry name" value="Peptidase_C48"/>
    <property type="match status" value="1"/>
</dbReference>
<dbReference type="AlphaFoldDB" id="A0AAV5VEU0"/>
<feature type="region of interest" description="Disordered" evidence="6">
    <location>
        <begin position="1"/>
        <end position="57"/>
    </location>
</feature>
<dbReference type="PANTHER" id="PTHR46896:SF3">
    <property type="entry name" value="FI06413P-RELATED"/>
    <property type="match status" value="1"/>
</dbReference>
<keyword evidence="3" id="KW-0645">Protease</keyword>
<organism evidence="8 9">
    <name type="scientific">Pristionchus fissidentatus</name>
    <dbReference type="NCBI Taxonomy" id="1538716"/>
    <lineage>
        <taxon>Eukaryota</taxon>
        <taxon>Metazoa</taxon>
        <taxon>Ecdysozoa</taxon>
        <taxon>Nematoda</taxon>
        <taxon>Chromadorea</taxon>
        <taxon>Rhabditida</taxon>
        <taxon>Rhabditina</taxon>
        <taxon>Diplogasteromorpha</taxon>
        <taxon>Diplogasteroidea</taxon>
        <taxon>Neodiplogasteridae</taxon>
        <taxon>Pristionchus</taxon>
    </lineage>
</organism>
<keyword evidence="9" id="KW-1185">Reference proteome</keyword>
<evidence type="ECO:0000256" key="3">
    <source>
        <dbReference type="ARBA" id="ARBA00022670"/>
    </source>
</evidence>
<evidence type="ECO:0000256" key="4">
    <source>
        <dbReference type="ARBA" id="ARBA00022786"/>
    </source>
</evidence>
<feature type="domain" description="Ubiquitin-like protease family profile" evidence="7">
    <location>
        <begin position="72"/>
        <end position="293"/>
    </location>
</feature>
<dbReference type="InterPro" id="IPR051947">
    <property type="entry name" value="Sentrin-specific_protease"/>
</dbReference>
<keyword evidence="5" id="KW-0378">Hydrolase</keyword>
<dbReference type="PROSITE" id="PS50600">
    <property type="entry name" value="ULP_PROTEASE"/>
    <property type="match status" value="1"/>
</dbReference>
<reference evidence="8" key="1">
    <citation type="submission" date="2023-10" db="EMBL/GenBank/DDBJ databases">
        <title>Genome assembly of Pristionchus species.</title>
        <authorList>
            <person name="Yoshida K."/>
            <person name="Sommer R.J."/>
        </authorList>
    </citation>
    <scope>NUCLEOTIDE SEQUENCE</scope>
    <source>
        <strain evidence="8">RS5133</strain>
    </source>
</reference>
<dbReference type="GO" id="GO:0016926">
    <property type="term" value="P:protein desumoylation"/>
    <property type="evidence" value="ECO:0007669"/>
    <property type="project" value="TreeGrafter"/>
</dbReference>
<dbReference type="SUPFAM" id="SSF54001">
    <property type="entry name" value="Cysteine proteinases"/>
    <property type="match status" value="1"/>
</dbReference>
<dbReference type="GO" id="GO:0070139">
    <property type="term" value="F:SUMO-specific endopeptidase activity"/>
    <property type="evidence" value="ECO:0007669"/>
    <property type="project" value="TreeGrafter"/>
</dbReference>
<name>A0AAV5VEU0_9BILA</name>